<proteinExistence type="predicted"/>
<evidence type="ECO:0000313" key="2">
    <source>
        <dbReference type="EMBL" id="CAJ1390594.1"/>
    </source>
</evidence>
<dbReference type="Proteomes" id="UP001178507">
    <property type="component" value="Unassembled WGS sequence"/>
</dbReference>
<evidence type="ECO:0000313" key="3">
    <source>
        <dbReference type="Proteomes" id="UP001178507"/>
    </source>
</evidence>
<accession>A0AA36IMX5</accession>
<organism evidence="2 3">
    <name type="scientific">Effrenium voratum</name>
    <dbReference type="NCBI Taxonomy" id="2562239"/>
    <lineage>
        <taxon>Eukaryota</taxon>
        <taxon>Sar</taxon>
        <taxon>Alveolata</taxon>
        <taxon>Dinophyceae</taxon>
        <taxon>Suessiales</taxon>
        <taxon>Symbiodiniaceae</taxon>
        <taxon>Effrenium</taxon>
    </lineage>
</organism>
<comment type="caution">
    <text evidence="2">The sequence shown here is derived from an EMBL/GenBank/DDBJ whole genome shotgun (WGS) entry which is preliminary data.</text>
</comment>
<dbReference type="EMBL" id="CAUJNA010002112">
    <property type="protein sequence ID" value="CAJ1390594.1"/>
    <property type="molecule type" value="Genomic_DNA"/>
</dbReference>
<sequence length="216" mass="24333">MRFSLVPFRVKAFPVVTMVKRSNCSSVEPHEGKVHADVLKSFLEHVERHPMDFKRMIRELRRAKKHEWDVVATFEMNEEQIQYRAPSKVQESRVCPLPFMDKGKSIVAQLQPGALVTFQGTQEVFMRNLTVKRLHAATGFWNCNPQISGRAEDCRPPPCPILRRKEPPPLAPPVAAGSLGETQRHFVAQPQAVGNGWRNDGRCGAQFPTANGSPGR</sequence>
<keyword evidence="3" id="KW-1185">Reference proteome</keyword>
<protein>
    <submittedName>
        <fullName evidence="2">Uncharacterized protein</fullName>
    </submittedName>
</protein>
<dbReference type="AlphaFoldDB" id="A0AA36IMX5"/>
<name>A0AA36IMX5_9DINO</name>
<feature type="region of interest" description="Disordered" evidence="1">
    <location>
        <begin position="193"/>
        <end position="216"/>
    </location>
</feature>
<evidence type="ECO:0000256" key="1">
    <source>
        <dbReference type="SAM" id="MobiDB-lite"/>
    </source>
</evidence>
<reference evidence="2" key="1">
    <citation type="submission" date="2023-08" db="EMBL/GenBank/DDBJ databases">
        <authorList>
            <person name="Chen Y."/>
            <person name="Shah S."/>
            <person name="Dougan E. K."/>
            <person name="Thang M."/>
            <person name="Chan C."/>
        </authorList>
    </citation>
    <scope>NUCLEOTIDE SEQUENCE</scope>
</reference>
<gene>
    <name evidence="2" type="ORF">EVOR1521_LOCUS15965</name>
</gene>